<dbReference type="CDD" id="cd18644">
    <property type="entry name" value="CD_polycomb"/>
    <property type="match status" value="1"/>
</dbReference>
<evidence type="ECO:0000313" key="5">
    <source>
        <dbReference type="EMBL" id="CAB3374961.1"/>
    </source>
</evidence>
<dbReference type="InterPro" id="IPR052458">
    <property type="entry name" value="PcG_PRC1-like_component"/>
</dbReference>
<dbReference type="InterPro" id="IPR033773">
    <property type="entry name" value="CBX7_C"/>
</dbReference>
<protein>
    <recommendedName>
        <fullName evidence="4">Chromo domain-containing protein</fullName>
    </recommendedName>
</protein>
<feature type="compositionally biased region" description="Acidic residues" evidence="3">
    <location>
        <begin position="118"/>
        <end position="129"/>
    </location>
</feature>
<accession>A0A8S1D276</accession>
<feature type="compositionally biased region" description="Low complexity" evidence="3">
    <location>
        <begin position="240"/>
        <end position="253"/>
    </location>
</feature>
<evidence type="ECO:0000256" key="2">
    <source>
        <dbReference type="ARBA" id="ARBA00023242"/>
    </source>
</evidence>
<sequence>MEMGDRVYAAERIMKKRLRKGGVEYFVKWKGWSQKHSTWEPEENILDGRLIEIFEQGWNPYCNRYRSKDKDSQSHKRGPKKKERLQDHAPVSIGILEDDASSSSTPITERRSRLDAVSADEEEEEDFEDGATSSNRDASPADSSKAKDGHHGSMKRKAEVLSMESGKIGVTITTNHSHKVPRFMTSPRSPSFADTFIKSLHLTPVNRRPSTEVSTQAGQSDNKSTEIGGDTSKSSQSCEAVAPASSASKVSSSQLAIDTSGQRMKNGELATAPGSPHLPPGRAEAPRSPASAEYWLSRAPMAEEIVITDVTVNLMTVTIRECKKKDGFFKTKEEEAKIAN</sequence>
<dbReference type="Gene3D" id="2.40.50.40">
    <property type="match status" value="1"/>
</dbReference>
<dbReference type="PRINTS" id="PR00504">
    <property type="entry name" value="CHROMODOMAIN"/>
</dbReference>
<gene>
    <name evidence="5" type="ORF">CLODIP_2_CD02895</name>
</gene>
<dbReference type="Pfam" id="PF00385">
    <property type="entry name" value="Chromo"/>
    <property type="match status" value="1"/>
</dbReference>
<proteinExistence type="predicted"/>
<feature type="compositionally biased region" description="Basic and acidic residues" evidence="3">
    <location>
        <begin position="144"/>
        <end position="159"/>
    </location>
</feature>
<dbReference type="GO" id="GO:0003682">
    <property type="term" value="F:chromatin binding"/>
    <property type="evidence" value="ECO:0007669"/>
    <property type="project" value="TreeGrafter"/>
</dbReference>
<dbReference type="Pfam" id="PF17218">
    <property type="entry name" value="CBX7_C"/>
    <property type="match status" value="1"/>
</dbReference>
<dbReference type="SUPFAM" id="SSF54160">
    <property type="entry name" value="Chromo domain-like"/>
    <property type="match status" value="1"/>
</dbReference>
<dbReference type="PANTHER" id="PTHR46389">
    <property type="entry name" value="POLYCOMB GROUP PROTEIN PC"/>
    <property type="match status" value="1"/>
</dbReference>
<dbReference type="GO" id="GO:0035102">
    <property type="term" value="C:PRC1 complex"/>
    <property type="evidence" value="ECO:0007669"/>
    <property type="project" value="TreeGrafter"/>
</dbReference>
<dbReference type="GO" id="GO:0000785">
    <property type="term" value="C:chromatin"/>
    <property type="evidence" value="ECO:0007669"/>
    <property type="project" value="TreeGrafter"/>
</dbReference>
<dbReference type="InterPro" id="IPR016197">
    <property type="entry name" value="Chromo-like_dom_sf"/>
</dbReference>
<dbReference type="OrthoDB" id="8192126at2759"/>
<evidence type="ECO:0000256" key="3">
    <source>
        <dbReference type="SAM" id="MobiDB-lite"/>
    </source>
</evidence>
<dbReference type="InterPro" id="IPR023779">
    <property type="entry name" value="Chromodomain_CS"/>
</dbReference>
<dbReference type="EMBL" id="CADEPI010000106">
    <property type="protein sequence ID" value="CAB3374961.1"/>
    <property type="molecule type" value="Genomic_DNA"/>
</dbReference>
<reference evidence="5 6" key="1">
    <citation type="submission" date="2020-04" db="EMBL/GenBank/DDBJ databases">
        <authorList>
            <person name="Alioto T."/>
            <person name="Alioto T."/>
            <person name="Gomez Garrido J."/>
        </authorList>
    </citation>
    <scope>NUCLEOTIDE SEQUENCE [LARGE SCALE GENOMIC DNA]</scope>
</reference>
<dbReference type="InterPro" id="IPR017984">
    <property type="entry name" value="Chromo_dom_subgr"/>
</dbReference>
<organism evidence="5 6">
    <name type="scientific">Cloeon dipterum</name>
    <dbReference type="NCBI Taxonomy" id="197152"/>
    <lineage>
        <taxon>Eukaryota</taxon>
        <taxon>Metazoa</taxon>
        <taxon>Ecdysozoa</taxon>
        <taxon>Arthropoda</taxon>
        <taxon>Hexapoda</taxon>
        <taxon>Insecta</taxon>
        <taxon>Pterygota</taxon>
        <taxon>Palaeoptera</taxon>
        <taxon>Ephemeroptera</taxon>
        <taxon>Pisciforma</taxon>
        <taxon>Baetidae</taxon>
        <taxon>Cloeon</taxon>
    </lineage>
</organism>
<feature type="region of interest" description="Disordered" evidence="3">
    <location>
        <begin position="64"/>
        <end position="162"/>
    </location>
</feature>
<feature type="compositionally biased region" description="Polar residues" evidence="3">
    <location>
        <begin position="254"/>
        <end position="263"/>
    </location>
</feature>
<feature type="compositionally biased region" description="Polar residues" evidence="3">
    <location>
        <begin position="211"/>
        <end position="222"/>
    </location>
</feature>
<dbReference type="InterPro" id="IPR023780">
    <property type="entry name" value="Chromo_domain"/>
</dbReference>
<keyword evidence="6" id="KW-1185">Reference proteome</keyword>
<name>A0A8S1D276_9INSE</name>
<evidence type="ECO:0000313" key="6">
    <source>
        <dbReference type="Proteomes" id="UP000494165"/>
    </source>
</evidence>
<feature type="region of interest" description="Disordered" evidence="3">
    <location>
        <begin position="203"/>
        <end position="287"/>
    </location>
</feature>
<feature type="domain" description="Chromo" evidence="4">
    <location>
        <begin position="8"/>
        <end position="56"/>
    </location>
</feature>
<comment type="subcellular location">
    <subcellularLocation>
        <location evidence="1">Nucleus</location>
    </subcellularLocation>
</comment>
<keyword evidence="2" id="KW-0539">Nucleus</keyword>
<evidence type="ECO:0000256" key="1">
    <source>
        <dbReference type="ARBA" id="ARBA00004123"/>
    </source>
</evidence>
<dbReference type="PROSITE" id="PS00598">
    <property type="entry name" value="CHROMO_1"/>
    <property type="match status" value="1"/>
</dbReference>
<comment type="caution">
    <text evidence="5">The sequence shown here is derived from an EMBL/GenBank/DDBJ whole genome shotgun (WGS) entry which is preliminary data.</text>
</comment>
<dbReference type="InterPro" id="IPR000953">
    <property type="entry name" value="Chromo/chromo_shadow_dom"/>
</dbReference>
<dbReference type="Proteomes" id="UP000494165">
    <property type="component" value="Unassembled WGS sequence"/>
</dbReference>
<dbReference type="AlphaFoldDB" id="A0A8S1D276"/>
<dbReference type="PROSITE" id="PS50013">
    <property type="entry name" value="CHROMO_2"/>
    <property type="match status" value="1"/>
</dbReference>
<dbReference type="GO" id="GO:0000122">
    <property type="term" value="P:negative regulation of transcription by RNA polymerase II"/>
    <property type="evidence" value="ECO:0007669"/>
    <property type="project" value="TreeGrafter"/>
</dbReference>
<dbReference type="SMART" id="SM00298">
    <property type="entry name" value="CHROMO"/>
    <property type="match status" value="1"/>
</dbReference>
<dbReference type="PANTHER" id="PTHR46389:SF3">
    <property type="entry name" value="POLYCOMB GROUP PROTEIN PC"/>
    <property type="match status" value="1"/>
</dbReference>
<evidence type="ECO:0000259" key="4">
    <source>
        <dbReference type="PROSITE" id="PS50013"/>
    </source>
</evidence>